<dbReference type="InterPro" id="IPR001732">
    <property type="entry name" value="UDP-Glc/GDP-Man_DH_N"/>
</dbReference>
<evidence type="ECO:0000259" key="2">
    <source>
        <dbReference type="Pfam" id="PF03721"/>
    </source>
</evidence>
<name>A0A383B7X4_9ZZZZ</name>
<dbReference type="PIRSF" id="PIRSF500136">
    <property type="entry name" value="UDP_ManNAc_DH"/>
    <property type="match status" value="1"/>
</dbReference>
<dbReference type="InterPro" id="IPR017476">
    <property type="entry name" value="UDP-Glc/GDP-Man"/>
</dbReference>
<dbReference type="GO" id="GO:0051287">
    <property type="term" value="F:NAD binding"/>
    <property type="evidence" value="ECO:0007669"/>
    <property type="project" value="InterPro"/>
</dbReference>
<proteinExistence type="inferred from homology"/>
<accession>A0A383B7X4</accession>
<dbReference type="EMBL" id="UINC01198069">
    <property type="protein sequence ID" value="SVE15859.1"/>
    <property type="molecule type" value="Genomic_DNA"/>
</dbReference>
<dbReference type="AlphaFoldDB" id="A0A383B7X4"/>
<dbReference type="GO" id="GO:0016628">
    <property type="term" value="F:oxidoreductase activity, acting on the CH-CH group of donors, NAD or NADP as acceptor"/>
    <property type="evidence" value="ECO:0007669"/>
    <property type="project" value="InterPro"/>
</dbReference>
<evidence type="ECO:0000313" key="3">
    <source>
        <dbReference type="EMBL" id="SVE15859.1"/>
    </source>
</evidence>
<dbReference type="InterPro" id="IPR036291">
    <property type="entry name" value="NAD(P)-bd_dom_sf"/>
</dbReference>
<dbReference type="PANTHER" id="PTHR43491:SF2">
    <property type="entry name" value="UDP-N-ACETYL-D-MANNOSAMINE DEHYDROGENASE"/>
    <property type="match status" value="1"/>
</dbReference>
<reference evidence="3" key="1">
    <citation type="submission" date="2018-05" db="EMBL/GenBank/DDBJ databases">
        <authorList>
            <person name="Lanie J.A."/>
            <person name="Ng W.-L."/>
            <person name="Kazmierczak K.M."/>
            <person name="Andrzejewski T.M."/>
            <person name="Davidsen T.M."/>
            <person name="Wayne K.J."/>
            <person name="Tettelin H."/>
            <person name="Glass J.I."/>
            <person name="Rusch D."/>
            <person name="Podicherti R."/>
            <person name="Tsui H.-C.T."/>
            <person name="Winkler M.E."/>
        </authorList>
    </citation>
    <scope>NUCLEOTIDE SEQUENCE</scope>
</reference>
<dbReference type="PANTHER" id="PTHR43491">
    <property type="entry name" value="UDP-N-ACETYL-D-MANNOSAMINE DEHYDROGENASE"/>
    <property type="match status" value="1"/>
</dbReference>
<evidence type="ECO:0000256" key="1">
    <source>
        <dbReference type="ARBA" id="ARBA00006601"/>
    </source>
</evidence>
<feature type="non-terminal residue" evidence="3">
    <location>
        <position position="222"/>
    </location>
</feature>
<sequence length="222" mass="25147">MNLQNIKIGIIGIGYVGLPLCIAFAKKFDVIAFDIDFLKINKLKRNIDPNKEINKKLFKTNKKIIFTNNDKDLLCCNFYIITVPTPVKKNKTPDLSLVFKATSIVSKYMNSNDIVVYESTFYPGTTEEFCVPIIEKISNLKFMNEKNEKLNFINRFYCGYSPERINPGDKKHTINDICKITSGSTKKIANFINSVYSNIIDAGTFKASSIKIAEAAKIIENT</sequence>
<dbReference type="Gene3D" id="3.40.50.720">
    <property type="entry name" value="NAD(P)-binding Rossmann-like Domain"/>
    <property type="match status" value="1"/>
</dbReference>
<dbReference type="PIRSF" id="PIRSF000124">
    <property type="entry name" value="UDPglc_GDPman_dh"/>
    <property type="match status" value="1"/>
</dbReference>
<protein>
    <recommendedName>
        <fullName evidence="2">UDP-glucose/GDP-mannose dehydrogenase N-terminal domain-containing protein</fullName>
    </recommendedName>
</protein>
<dbReference type="GO" id="GO:0000271">
    <property type="term" value="P:polysaccharide biosynthetic process"/>
    <property type="evidence" value="ECO:0007669"/>
    <property type="project" value="InterPro"/>
</dbReference>
<feature type="domain" description="UDP-glucose/GDP-mannose dehydrogenase N-terminal" evidence="2">
    <location>
        <begin position="7"/>
        <end position="189"/>
    </location>
</feature>
<organism evidence="3">
    <name type="scientific">marine metagenome</name>
    <dbReference type="NCBI Taxonomy" id="408172"/>
    <lineage>
        <taxon>unclassified sequences</taxon>
        <taxon>metagenomes</taxon>
        <taxon>ecological metagenomes</taxon>
    </lineage>
</organism>
<dbReference type="SUPFAM" id="SSF51735">
    <property type="entry name" value="NAD(P)-binding Rossmann-fold domains"/>
    <property type="match status" value="1"/>
</dbReference>
<dbReference type="Pfam" id="PF03721">
    <property type="entry name" value="UDPG_MGDP_dh_N"/>
    <property type="match status" value="1"/>
</dbReference>
<dbReference type="InterPro" id="IPR028359">
    <property type="entry name" value="UDP_ManNAc/GlcNAc_DH"/>
</dbReference>
<dbReference type="GO" id="GO:0016616">
    <property type="term" value="F:oxidoreductase activity, acting on the CH-OH group of donors, NAD or NADP as acceptor"/>
    <property type="evidence" value="ECO:0007669"/>
    <property type="project" value="InterPro"/>
</dbReference>
<comment type="similarity">
    <text evidence="1">Belongs to the UDP-glucose/GDP-mannose dehydrogenase family.</text>
</comment>
<gene>
    <name evidence="3" type="ORF">METZ01_LOCUS468713</name>
</gene>